<dbReference type="InterPro" id="IPR018496">
    <property type="entry name" value="PsdUridine_synth_RsuA/RluB_CS"/>
</dbReference>
<dbReference type="Pfam" id="PF01479">
    <property type="entry name" value="S4"/>
    <property type="match status" value="1"/>
</dbReference>
<comment type="similarity">
    <text evidence="1 4">Belongs to the pseudouridine synthase RsuA family.</text>
</comment>
<accession>A0A315Z6S4</accession>
<gene>
    <name evidence="7" type="ORF">BC781_105192</name>
</gene>
<evidence type="ECO:0000313" key="7">
    <source>
        <dbReference type="EMBL" id="PWJ40128.1"/>
    </source>
</evidence>
<keyword evidence="2 4" id="KW-0413">Isomerase</keyword>
<evidence type="ECO:0000313" key="8">
    <source>
        <dbReference type="Proteomes" id="UP000245535"/>
    </source>
</evidence>
<proteinExistence type="inferred from homology"/>
<sequence length="333" mass="38662">MRKKRIVAGKNNSLIPTNTPKNKKEALRRQKQEKSRERRINDRKASRQKHVDDKNLMRPHSPADEKKQNSPDYDFKKIREIQKKKNQEQNKETSAEIRLNKYISNSGVCSRREADVLIQNGEITVNGKVVTELGYKVKPNDTVKHQNKVLKKEKLTYVLLNKPKGFITTTKDPKERKTVMSLVKNAGESRIYPVGRLDRNTTGLLLFTNDGELAKQLAHPSGNTQKVYYVTLNKPLKDEDHEKIIHRQFVLEDGAVDIDGFSILTPDKKEIGIELHSGRNRIVRRIFEHFGYVVEKLDRTAFAGLTKKDLPRGNWRFLNEQEIVNLKFFKRKI</sequence>
<reference evidence="7 8" key="1">
    <citation type="submission" date="2018-03" db="EMBL/GenBank/DDBJ databases">
        <title>Genomic Encyclopedia of Archaeal and Bacterial Type Strains, Phase II (KMG-II): from individual species to whole genera.</title>
        <authorList>
            <person name="Goeker M."/>
        </authorList>
    </citation>
    <scope>NUCLEOTIDE SEQUENCE [LARGE SCALE GENOMIC DNA]</scope>
    <source>
        <strain evidence="7 8">DSM 28229</strain>
    </source>
</reference>
<dbReference type="SUPFAM" id="SSF55120">
    <property type="entry name" value="Pseudouridine synthase"/>
    <property type="match status" value="1"/>
</dbReference>
<dbReference type="EC" id="5.4.99.-" evidence="4"/>
<dbReference type="FunFam" id="3.10.290.10:FF:000003">
    <property type="entry name" value="Pseudouridine synthase"/>
    <property type="match status" value="1"/>
</dbReference>
<dbReference type="AlphaFoldDB" id="A0A315Z6S4"/>
<dbReference type="PANTHER" id="PTHR47683:SF2">
    <property type="entry name" value="RNA-BINDING S4 DOMAIN-CONTAINING PROTEIN"/>
    <property type="match status" value="1"/>
</dbReference>
<dbReference type="GO" id="GO:0000455">
    <property type="term" value="P:enzyme-directed rRNA pseudouridine synthesis"/>
    <property type="evidence" value="ECO:0007669"/>
    <property type="project" value="UniProtKB-ARBA"/>
</dbReference>
<dbReference type="InterPro" id="IPR002942">
    <property type="entry name" value="S4_RNA-bd"/>
</dbReference>
<keyword evidence="8" id="KW-1185">Reference proteome</keyword>
<dbReference type="CDD" id="cd02870">
    <property type="entry name" value="PseudoU_synth_RsuA_like"/>
    <property type="match status" value="1"/>
</dbReference>
<dbReference type="InterPro" id="IPR042092">
    <property type="entry name" value="PsdUridine_s_RsuA/RluB/E/F_cat"/>
</dbReference>
<dbReference type="Gene3D" id="3.30.70.1560">
    <property type="entry name" value="Alpha-L RNA-binding motif"/>
    <property type="match status" value="1"/>
</dbReference>
<dbReference type="SMART" id="SM00363">
    <property type="entry name" value="S4"/>
    <property type="match status" value="1"/>
</dbReference>
<feature type="compositionally biased region" description="Polar residues" evidence="5">
    <location>
        <begin position="10"/>
        <end position="20"/>
    </location>
</feature>
<feature type="domain" description="RNA-binding S4" evidence="6">
    <location>
        <begin position="97"/>
        <end position="156"/>
    </location>
</feature>
<evidence type="ECO:0000256" key="5">
    <source>
        <dbReference type="SAM" id="MobiDB-lite"/>
    </source>
</evidence>
<dbReference type="PROSITE" id="PS50889">
    <property type="entry name" value="S4"/>
    <property type="match status" value="1"/>
</dbReference>
<dbReference type="SUPFAM" id="SSF55174">
    <property type="entry name" value="Alpha-L RNA-binding motif"/>
    <property type="match status" value="1"/>
</dbReference>
<feature type="region of interest" description="Disordered" evidence="5">
    <location>
        <begin position="1"/>
        <end position="73"/>
    </location>
</feature>
<name>A0A315Z6S4_SEDFL</name>
<dbReference type="EMBL" id="QGDO01000005">
    <property type="protein sequence ID" value="PWJ40128.1"/>
    <property type="molecule type" value="Genomic_DNA"/>
</dbReference>
<protein>
    <recommendedName>
        <fullName evidence="4">Pseudouridine synthase</fullName>
        <ecNumber evidence="4">5.4.99.-</ecNumber>
    </recommendedName>
</protein>
<organism evidence="7 8">
    <name type="scientific">Sediminitomix flava</name>
    <dbReference type="NCBI Taxonomy" id="379075"/>
    <lineage>
        <taxon>Bacteria</taxon>
        <taxon>Pseudomonadati</taxon>
        <taxon>Bacteroidota</taxon>
        <taxon>Cytophagia</taxon>
        <taxon>Cytophagales</taxon>
        <taxon>Flammeovirgaceae</taxon>
        <taxon>Sediminitomix</taxon>
    </lineage>
</organism>
<dbReference type="InterPro" id="IPR036986">
    <property type="entry name" value="S4_RNA-bd_sf"/>
</dbReference>
<dbReference type="CDD" id="cd00165">
    <property type="entry name" value="S4"/>
    <property type="match status" value="1"/>
</dbReference>
<dbReference type="InterPro" id="IPR050343">
    <property type="entry name" value="RsuA_PseudoU_synthase"/>
</dbReference>
<dbReference type="Pfam" id="PF00849">
    <property type="entry name" value="PseudoU_synth_2"/>
    <property type="match status" value="1"/>
</dbReference>
<evidence type="ECO:0000256" key="3">
    <source>
        <dbReference type="PROSITE-ProRule" id="PRU00182"/>
    </source>
</evidence>
<evidence type="ECO:0000259" key="6">
    <source>
        <dbReference type="SMART" id="SM00363"/>
    </source>
</evidence>
<comment type="caution">
    <text evidence="7">The sequence shown here is derived from an EMBL/GenBank/DDBJ whole genome shotgun (WGS) entry which is preliminary data.</text>
</comment>
<dbReference type="InterPro" id="IPR020103">
    <property type="entry name" value="PsdUridine_synth_cat_dom_sf"/>
</dbReference>
<dbReference type="PROSITE" id="PS01149">
    <property type="entry name" value="PSI_RSU"/>
    <property type="match status" value="1"/>
</dbReference>
<dbReference type="InterPro" id="IPR020094">
    <property type="entry name" value="TruA/RsuA/RluB/E/F_N"/>
</dbReference>
<evidence type="ECO:0000256" key="4">
    <source>
        <dbReference type="RuleBase" id="RU003887"/>
    </source>
</evidence>
<dbReference type="Proteomes" id="UP000245535">
    <property type="component" value="Unassembled WGS sequence"/>
</dbReference>
<dbReference type="NCBIfam" id="TIGR00093">
    <property type="entry name" value="pseudouridine synthase"/>
    <property type="match status" value="1"/>
</dbReference>
<dbReference type="Gene3D" id="3.10.290.10">
    <property type="entry name" value="RNA-binding S4 domain"/>
    <property type="match status" value="1"/>
</dbReference>
<dbReference type="InterPro" id="IPR000748">
    <property type="entry name" value="PsdUridine_synth_RsuA/RluB/E/F"/>
</dbReference>
<dbReference type="InterPro" id="IPR006145">
    <property type="entry name" value="PsdUridine_synth_RsuA/RluA"/>
</dbReference>
<dbReference type="PANTHER" id="PTHR47683">
    <property type="entry name" value="PSEUDOURIDINE SYNTHASE FAMILY PROTEIN-RELATED"/>
    <property type="match status" value="1"/>
</dbReference>
<evidence type="ECO:0000256" key="2">
    <source>
        <dbReference type="ARBA" id="ARBA00023235"/>
    </source>
</evidence>
<dbReference type="RefSeq" id="WP_109620576.1">
    <property type="nucleotide sequence ID" value="NZ_QGDO01000005.1"/>
</dbReference>
<evidence type="ECO:0000256" key="1">
    <source>
        <dbReference type="ARBA" id="ARBA00008348"/>
    </source>
</evidence>
<dbReference type="GO" id="GO:0003723">
    <property type="term" value="F:RNA binding"/>
    <property type="evidence" value="ECO:0007669"/>
    <property type="project" value="UniProtKB-KW"/>
</dbReference>
<feature type="compositionally biased region" description="Basic and acidic residues" evidence="5">
    <location>
        <begin position="22"/>
        <end position="73"/>
    </location>
</feature>
<dbReference type="OrthoDB" id="1012272at2"/>
<dbReference type="GO" id="GO:0120159">
    <property type="term" value="F:rRNA pseudouridine synthase activity"/>
    <property type="evidence" value="ECO:0007669"/>
    <property type="project" value="UniProtKB-ARBA"/>
</dbReference>
<dbReference type="Gene3D" id="3.30.70.580">
    <property type="entry name" value="Pseudouridine synthase I, catalytic domain, N-terminal subdomain"/>
    <property type="match status" value="1"/>
</dbReference>
<keyword evidence="3" id="KW-0694">RNA-binding</keyword>